<keyword evidence="5" id="KW-0808">Transferase</keyword>
<dbReference type="Gene3D" id="6.10.340.10">
    <property type="match status" value="1"/>
</dbReference>
<evidence type="ECO:0000256" key="8">
    <source>
        <dbReference type="ARBA" id="ARBA00022989"/>
    </source>
</evidence>
<evidence type="ECO:0000256" key="3">
    <source>
        <dbReference type="ARBA" id="ARBA00012438"/>
    </source>
</evidence>
<comment type="subcellular location">
    <subcellularLocation>
        <location evidence="2">Cell membrane</location>
    </subcellularLocation>
</comment>
<dbReference type="EC" id="2.7.13.3" evidence="3"/>
<keyword evidence="4" id="KW-0597">Phosphoprotein</keyword>
<dbReference type="InterPro" id="IPR036890">
    <property type="entry name" value="HATPase_C_sf"/>
</dbReference>
<dbReference type="SMART" id="SM00304">
    <property type="entry name" value="HAMP"/>
    <property type="match status" value="1"/>
</dbReference>
<sequence>MHSSLTAWTGRIRRRLRPVRTRLTVLATLLVALTLTVAAGAVLYALHQSSRQSADVATTARARQIAAVIESKGLAGLDESLLTDSRYVDIIQVVDDTGHVVFSGERYPAGPLGPGLRPGEERRESGLQTTPDGPEYRGALVGALAPGGEVVTVEVGAAESRLDSLFRFVAVLAAVVIPIIVIGTAVLTHYFVARTLKPVDDIRRQVDDITGGDLDQRVPVPDTGDEIATLATTMNAMLERIGTARAEQMRFVNDASHELNSPLTTLVGLLDLSRTTKQPIDPETVATVMMPEALRLQGMVSDLLFLARADERGVPLRLADVDIDEVVSAEVARLEALGRHTITAKISAVRVQGDGEKLARALRNIADNASHHTHDRLDFAITVDTDRRHVSVTVSDNGPGIADADKSRVLQRFVRLDTVRERSSGGSGLGLAIVHEIVRAHHGNVTVADAPDGGATVGFTLPVPPWSE</sequence>
<organism evidence="15 16">
    <name type="scientific">Rhodococcus globerulus</name>
    <dbReference type="NCBI Taxonomy" id="33008"/>
    <lineage>
        <taxon>Bacteria</taxon>
        <taxon>Bacillati</taxon>
        <taxon>Actinomycetota</taxon>
        <taxon>Actinomycetes</taxon>
        <taxon>Mycobacteriales</taxon>
        <taxon>Nocardiaceae</taxon>
        <taxon>Rhodococcus</taxon>
    </lineage>
</organism>
<evidence type="ECO:0000256" key="9">
    <source>
        <dbReference type="ARBA" id="ARBA00023012"/>
    </source>
</evidence>
<dbReference type="Proteomes" id="UP001185927">
    <property type="component" value="Unassembled WGS sequence"/>
</dbReference>
<evidence type="ECO:0000259" key="14">
    <source>
        <dbReference type="PROSITE" id="PS50885"/>
    </source>
</evidence>
<dbReference type="PANTHER" id="PTHR45436">
    <property type="entry name" value="SENSOR HISTIDINE KINASE YKOH"/>
    <property type="match status" value="1"/>
</dbReference>
<dbReference type="SUPFAM" id="SSF47384">
    <property type="entry name" value="Homodimeric domain of signal transducing histidine kinase"/>
    <property type="match status" value="1"/>
</dbReference>
<comment type="caution">
    <text evidence="15">The sequence shown here is derived from an EMBL/GenBank/DDBJ whole genome shotgun (WGS) entry which is preliminary data.</text>
</comment>
<evidence type="ECO:0000313" key="15">
    <source>
        <dbReference type="EMBL" id="MDV6266281.1"/>
    </source>
</evidence>
<dbReference type="CDD" id="cd00082">
    <property type="entry name" value="HisKA"/>
    <property type="match status" value="1"/>
</dbReference>
<dbReference type="InterPro" id="IPR004358">
    <property type="entry name" value="Sig_transdc_His_kin-like_C"/>
</dbReference>
<evidence type="ECO:0000259" key="13">
    <source>
        <dbReference type="PROSITE" id="PS50109"/>
    </source>
</evidence>
<dbReference type="InterPro" id="IPR003661">
    <property type="entry name" value="HisK_dim/P_dom"/>
</dbReference>
<dbReference type="InterPro" id="IPR005467">
    <property type="entry name" value="His_kinase_dom"/>
</dbReference>
<dbReference type="InterPro" id="IPR036097">
    <property type="entry name" value="HisK_dim/P_sf"/>
</dbReference>
<evidence type="ECO:0000256" key="7">
    <source>
        <dbReference type="ARBA" id="ARBA00022777"/>
    </source>
</evidence>
<dbReference type="CDD" id="cd00075">
    <property type="entry name" value="HATPase"/>
    <property type="match status" value="1"/>
</dbReference>
<gene>
    <name evidence="15" type="ORF">R3Q16_06675</name>
</gene>
<proteinExistence type="predicted"/>
<keyword evidence="8 12" id="KW-1133">Transmembrane helix</keyword>
<feature type="transmembrane region" description="Helical" evidence="12">
    <location>
        <begin position="168"/>
        <end position="193"/>
    </location>
</feature>
<reference evidence="15 16" key="1">
    <citation type="submission" date="2023-10" db="EMBL/GenBank/DDBJ databases">
        <title>Development of a sustainable strategy for remediation of hydrocarbon-contaminated territories based on the waste exchange concept.</title>
        <authorList>
            <person name="Krivoruchko A."/>
        </authorList>
    </citation>
    <scope>NUCLEOTIDE SEQUENCE [LARGE SCALE GENOMIC DNA]</scope>
    <source>
        <strain evidence="15 16">IEGM 1203</strain>
    </source>
</reference>
<dbReference type="InterPro" id="IPR003660">
    <property type="entry name" value="HAMP_dom"/>
</dbReference>
<dbReference type="PRINTS" id="PR00344">
    <property type="entry name" value="BCTRLSENSOR"/>
</dbReference>
<protein>
    <recommendedName>
        <fullName evidence="3">histidine kinase</fullName>
        <ecNumber evidence="3">2.7.13.3</ecNumber>
    </recommendedName>
</protein>
<evidence type="ECO:0000313" key="16">
    <source>
        <dbReference type="Proteomes" id="UP001185927"/>
    </source>
</evidence>
<evidence type="ECO:0000256" key="11">
    <source>
        <dbReference type="SAM" id="MobiDB-lite"/>
    </source>
</evidence>
<feature type="domain" description="Histidine kinase" evidence="13">
    <location>
        <begin position="254"/>
        <end position="465"/>
    </location>
</feature>
<evidence type="ECO:0000256" key="6">
    <source>
        <dbReference type="ARBA" id="ARBA00022692"/>
    </source>
</evidence>
<evidence type="ECO:0000256" key="4">
    <source>
        <dbReference type="ARBA" id="ARBA00022553"/>
    </source>
</evidence>
<comment type="catalytic activity">
    <reaction evidence="1">
        <text>ATP + protein L-histidine = ADP + protein N-phospho-L-histidine.</text>
        <dbReference type="EC" id="2.7.13.3"/>
    </reaction>
</comment>
<dbReference type="PROSITE" id="PS50885">
    <property type="entry name" value="HAMP"/>
    <property type="match status" value="1"/>
</dbReference>
<keyword evidence="9" id="KW-0902">Two-component regulatory system</keyword>
<dbReference type="EMBL" id="JAWLKB010000002">
    <property type="protein sequence ID" value="MDV6266281.1"/>
    <property type="molecule type" value="Genomic_DNA"/>
</dbReference>
<dbReference type="SMART" id="SM00387">
    <property type="entry name" value="HATPase_c"/>
    <property type="match status" value="1"/>
</dbReference>
<keyword evidence="16" id="KW-1185">Reference proteome</keyword>
<feature type="domain" description="HAMP" evidence="14">
    <location>
        <begin position="193"/>
        <end position="246"/>
    </location>
</feature>
<dbReference type="PROSITE" id="PS50109">
    <property type="entry name" value="HIS_KIN"/>
    <property type="match status" value="1"/>
</dbReference>
<feature type="region of interest" description="Disordered" evidence="11">
    <location>
        <begin position="109"/>
        <end position="132"/>
    </location>
</feature>
<evidence type="ECO:0000256" key="5">
    <source>
        <dbReference type="ARBA" id="ARBA00022679"/>
    </source>
</evidence>
<dbReference type="Pfam" id="PF00512">
    <property type="entry name" value="HisKA"/>
    <property type="match status" value="1"/>
</dbReference>
<dbReference type="Pfam" id="PF00672">
    <property type="entry name" value="HAMP"/>
    <property type="match status" value="1"/>
</dbReference>
<evidence type="ECO:0000256" key="12">
    <source>
        <dbReference type="SAM" id="Phobius"/>
    </source>
</evidence>
<dbReference type="InterPro" id="IPR050428">
    <property type="entry name" value="TCS_sensor_his_kinase"/>
</dbReference>
<evidence type="ECO:0000256" key="2">
    <source>
        <dbReference type="ARBA" id="ARBA00004236"/>
    </source>
</evidence>
<dbReference type="PANTHER" id="PTHR45436:SF5">
    <property type="entry name" value="SENSOR HISTIDINE KINASE TRCS"/>
    <property type="match status" value="1"/>
</dbReference>
<accession>A0ABU4BPZ8</accession>
<keyword evidence="10 12" id="KW-0472">Membrane</keyword>
<dbReference type="Gene3D" id="3.30.565.10">
    <property type="entry name" value="Histidine kinase-like ATPase, C-terminal domain"/>
    <property type="match status" value="1"/>
</dbReference>
<name>A0ABU4BPZ8_RHOGO</name>
<dbReference type="SUPFAM" id="SSF55874">
    <property type="entry name" value="ATPase domain of HSP90 chaperone/DNA topoisomerase II/histidine kinase"/>
    <property type="match status" value="1"/>
</dbReference>
<keyword evidence="7 15" id="KW-0418">Kinase</keyword>
<dbReference type="Gene3D" id="1.10.287.130">
    <property type="match status" value="1"/>
</dbReference>
<dbReference type="GO" id="GO:0016301">
    <property type="term" value="F:kinase activity"/>
    <property type="evidence" value="ECO:0007669"/>
    <property type="project" value="UniProtKB-KW"/>
</dbReference>
<keyword evidence="6 12" id="KW-0812">Transmembrane</keyword>
<dbReference type="InterPro" id="IPR003594">
    <property type="entry name" value="HATPase_dom"/>
</dbReference>
<dbReference type="SMART" id="SM00388">
    <property type="entry name" value="HisKA"/>
    <property type="match status" value="1"/>
</dbReference>
<dbReference type="RefSeq" id="WP_317540867.1">
    <property type="nucleotide sequence ID" value="NZ_JAWLKB010000002.1"/>
</dbReference>
<evidence type="ECO:0000256" key="1">
    <source>
        <dbReference type="ARBA" id="ARBA00000085"/>
    </source>
</evidence>
<evidence type="ECO:0000256" key="10">
    <source>
        <dbReference type="ARBA" id="ARBA00023136"/>
    </source>
</evidence>
<dbReference type="Pfam" id="PF02518">
    <property type="entry name" value="HATPase_c"/>
    <property type="match status" value="1"/>
</dbReference>
<dbReference type="SUPFAM" id="SSF158472">
    <property type="entry name" value="HAMP domain-like"/>
    <property type="match status" value="1"/>
</dbReference>
<dbReference type="CDD" id="cd06225">
    <property type="entry name" value="HAMP"/>
    <property type="match status" value="1"/>
</dbReference>